<proteinExistence type="predicted"/>
<reference evidence="2 3" key="1">
    <citation type="submission" date="2019-04" db="EMBL/GenBank/DDBJ databases">
        <title>Friends and foes A comparative genomics study of 23 Aspergillus species from section Flavi.</title>
        <authorList>
            <consortium name="DOE Joint Genome Institute"/>
            <person name="Kjaerbolling I."/>
            <person name="Vesth T."/>
            <person name="Frisvad J.C."/>
            <person name="Nybo J.L."/>
            <person name="Theobald S."/>
            <person name="Kildgaard S."/>
            <person name="Isbrandt T."/>
            <person name="Kuo A."/>
            <person name="Sato A."/>
            <person name="Lyhne E.K."/>
            <person name="Kogle M.E."/>
            <person name="Wiebenga A."/>
            <person name="Kun R.S."/>
            <person name="Lubbers R.J."/>
            <person name="Makela M.R."/>
            <person name="Barry K."/>
            <person name="Chovatia M."/>
            <person name="Clum A."/>
            <person name="Daum C."/>
            <person name="Haridas S."/>
            <person name="He G."/>
            <person name="LaButti K."/>
            <person name="Lipzen A."/>
            <person name="Mondo S."/>
            <person name="Riley R."/>
            <person name="Salamov A."/>
            <person name="Simmons B.A."/>
            <person name="Magnuson J.K."/>
            <person name="Henrissat B."/>
            <person name="Mortensen U.H."/>
            <person name="Larsen T.O."/>
            <person name="Devries R.P."/>
            <person name="Grigoriev I.V."/>
            <person name="Machida M."/>
            <person name="Baker S.E."/>
            <person name="Andersen M.R."/>
        </authorList>
    </citation>
    <scope>NUCLEOTIDE SEQUENCE [LARGE SCALE GENOMIC DNA]</scope>
    <source>
        <strain evidence="2 3">CBS 151.66</strain>
    </source>
</reference>
<feature type="compositionally biased region" description="Low complexity" evidence="1">
    <location>
        <begin position="22"/>
        <end position="33"/>
    </location>
</feature>
<feature type="compositionally biased region" description="Low complexity" evidence="1">
    <location>
        <begin position="256"/>
        <end position="270"/>
    </location>
</feature>
<feature type="compositionally biased region" description="Basic and acidic residues" evidence="1">
    <location>
        <begin position="34"/>
        <end position="55"/>
    </location>
</feature>
<name>A0A5N5X7I3_9EURO</name>
<feature type="compositionally biased region" description="Low complexity" evidence="1">
    <location>
        <begin position="358"/>
        <end position="378"/>
    </location>
</feature>
<feature type="compositionally biased region" description="Polar residues" evidence="1">
    <location>
        <begin position="154"/>
        <end position="176"/>
    </location>
</feature>
<evidence type="ECO:0000313" key="3">
    <source>
        <dbReference type="Proteomes" id="UP000326565"/>
    </source>
</evidence>
<sequence>MSSTQHPHSSHPVGTQVSPEDPTTGPAPHTAGPHKSDIVNKLDPRVDSDLSKQKSSDAGVSHAAGGAGTTSTTHTGSTQKTAGPHSSNVANKADPRIDSDRDNRARHQPGTVASDVRTGPASRTAGPHGSDLANKADPRIDSDVDNRGQHASGALSNNAHTGSAQKTAGPHSSNVANKVDPRVDSDLDNRARHQPGTLASDTHTGPGSRTAGPHSSDLANKGDPRIDSDLDNRGKHATGTTHSHNTSHLGGGVAGTGAATSTTAGPHSSGMANKVDPRVDSDLDNRAQYAPGTTKAGNEHPYSTTRDTSLNSSSAGPHQSKMMNKLDPRVDAQTGDVSTKTTNQHHGPGFSGDTRGQYETGATGASTGAGYTSSGVGYNPAQPSSSALGSKSAQTGANVGSGVKGAFAGAHGVGESLRGGLNAAVDKTFGHEEGVAKNDAIASQGEREMRTGNFGRGNAY</sequence>
<evidence type="ECO:0000313" key="2">
    <source>
        <dbReference type="EMBL" id="KAB8075280.1"/>
    </source>
</evidence>
<evidence type="ECO:0008006" key="4">
    <source>
        <dbReference type="Google" id="ProtNLM"/>
    </source>
</evidence>
<protein>
    <recommendedName>
        <fullName evidence="4">Cell surface protein</fullName>
    </recommendedName>
</protein>
<dbReference type="AlphaFoldDB" id="A0A5N5X7I3"/>
<feature type="compositionally biased region" description="Polar residues" evidence="1">
    <location>
        <begin position="1"/>
        <end position="18"/>
    </location>
</feature>
<feature type="compositionally biased region" description="Basic and acidic residues" evidence="1">
    <location>
        <begin position="93"/>
        <end position="105"/>
    </location>
</feature>
<dbReference type="PANTHER" id="PTHR39606">
    <property type="entry name" value="SURFACE PROTEIN, PUTATIVE-RELATED"/>
    <property type="match status" value="1"/>
</dbReference>
<feature type="compositionally biased region" description="Polar residues" evidence="1">
    <location>
        <begin position="301"/>
        <end position="317"/>
    </location>
</feature>
<feature type="compositionally biased region" description="Low complexity" evidence="1">
    <location>
        <begin position="56"/>
        <end position="83"/>
    </location>
</feature>
<feature type="compositionally biased region" description="Polar residues" evidence="1">
    <location>
        <begin position="335"/>
        <end position="345"/>
    </location>
</feature>
<gene>
    <name evidence="2" type="ORF">BDV29DRAFT_172179</name>
</gene>
<feature type="compositionally biased region" description="Basic and acidic residues" evidence="1">
    <location>
        <begin position="179"/>
        <end position="191"/>
    </location>
</feature>
<feature type="compositionally biased region" description="Basic and acidic residues" evidence="1">
    <location>
        <begin position="134"/>
        <end position="148"/>
    </location>
</feature>
<feature type="compositionally biased region" description="Basic and acidic residues" evidence="1">
    <location>
        <begin position="275"/>
        <end position="285"/>
    </location>
</feature>
<feature type="region of interest" description="Disordered" evidence="1">
    <location>
        <begin position="436"/>
        <end position="460"/>
    </location>
</feature>
<feature type="compositionally biased region" description="Polar residues" evidence="1">
    <location>
        <begin position="197"/>
        <end position="207"/>
    </location>
</feature>
<dbReference type="Proteomes" id="UP000326565">
    <property type="component" value="Unassembled WGS sequence"/>
</dbReference>
<dbReference type="PANTHER" id="PTHR39606:SF1">
    <property type="entry name" value="CELL SURFACE PROTEIN"/>
    <property type="match status" value="1"/>
</dbReference>
<feature type="region of interest" description="Disordered" evidence="1">
    <location>
        <begin position="1"/>
        <end position="397"/>
    </location>
</feature>
<keyword evidence="3" id="KW-1185">Reference proteome</keyword>
<feature type="compositionally biased region" description="Basic and acidic residues" evidence="1">
    <location>
        <begin position="220"/>
        <end position="234"/>
    </location>
</feature>
<organism evidence="2 3">
    <name type="scientific">Aspergillus leporis</name>
    <dbReference type="NCBI Taxonomy" id="41062"/>
    <lineage>
        <taxon>Eukaryota</taxon>
        <taxon>Fungi</taxon>
        <taxon>Dikarya</taxon>
        <taxon>Ascomycota</taxon>
        <taxon>Pezizomycotina</taxon>
        <taxon>Eurotiomycetes</taxon>
        <taxon>Eurotiomycetidae</taxon>
        <taxon>Eurotiales</taxon>
        <taxon>Aspergillaceae</taxon>
        <taxon>Aspergillus</taxon>
        <taxon>Aspergillus subgen. Circumdati</taxon>
    </lineage>
</organism>
<dbReference type="OrthoDB" id="4779541at2759"/>
<evidence type="ECO:0000256" key="1">
    <source>
        <dbReference type="SAM" id="MobiDB-lite"/>
    </source>
</evidence>
<feature type="compositionally biased region" description="Polar residues" evidence="1">
    <location>
        <begin position="381"/>
        <end position="397"/>
    </location>
</feature>
<dbReference type="EMBL" id="ML732196">
    <property type="protein sequence ID" value="KAB8075280.1"/>
    <property type="molecule type" value="Genomic_DNA"/>
</dbReference>
<accession>A0A5N5X7I3</accession>